<dbReference type="EMBL" id="BMKL01000001">
    <property type="protein sequence ID" value="GGD92979.1"/>
    <property type="molecule type" value="Genomic_DNA"/>
</dbReference>
<name>A0ABQ1S409_9SPHN</name>
<evidence type="ECO:0000313" key="1">
    <source>
        <dbReference type="EMBL" id="GGD92979.1"/>
    </source>
</evidence>
<gene>
    <name evidence="1" type="ORF">GCM10011515_10900</name>
</gene>
<proteinExistence type="predicted"/>
<comment type="caution">
    <text evidence="1">The sequence shown here is derived from an EMBL/GenBank/DDBJ whole genome shotgun (WGS) entry which is preliminary data.</text>
</comment>
<evidence type="ECO:0008006" key="3">
    <source>
        <dbReference type="Google" id="ProtNLM"/>
    </source>
</evidence>
<protein>
    <recommendedName>
        <fullName evidence="3">DUF2336 domain-containing protein</fullName>
    </recommendedName>
</protein>
<dbReference type="Proteomes" id="UP000619041">
    <property type="component" value="Unassembled WGS sequence"/>
</dbReference>
<dbReference type="RefSeq" id="WP_188644207.1">
    <property type="nucleotide sequence ID" value="NZ_BMKL01000001.1"/>
</dbReference>
<organism evidence="1 2">
    <name type="scientific">Tsuneonella deserti</name>
    <dbReference type="NCBI Taxonomy" id="2035528"/>
    <lineage>
        <taxon>Bacteria</taxon>
        <taxon>Pseudomonadati</taxon>
        <taxon>Pseudomonadota</taxon>
        <taxon>Alphaproteobacteria</taxon>
        <taxon>Sphingomonadales</taxon>
        <taxon>Erythrobacteraceae</taxon>
        <taxon>Tsuneonella</taxon>
    </lineage>
</organism>
<evidence type="ECO:0000313" key="2">
    <source>
        <dbReference type="Proteomes" id="UP000619041"/>
    </source>
</evidence>
<keyword evidence="2" id="KW-1185">Reference proteome</keyword>
<accession>A0ABQ1S409</accession>
<reference evidence="2" key="1">
    <citation type="journal article" date="2019" name="Int. J. Syst. Evol. Microbiol.">
        <title>The Global Catalogue of Microorganisms (GCM) 10K type strain sequencing project: providing services to taxonomists for standard genome sequencing and annotation.</title>
        <authorList>
            <consortium name="The Broad Institute Genomics Platform"/>
            <consortium name="The Broad Institute Genome Sequencing Center for Infectious Disease"/>
            <person name="Wu L."/>
            <person name="Ma J."/>
        </authorList>
    </citation>
    <scope>NUCLEOTIDE SEQUENCE [LARGE SCALE GENOMIC DNA]</scope>
    <source>
        <strain evidence="2">CGMCC 1.15959</strain>
    </source>
</reference>
<sequence>MENSAPFPASEAAIEAAVGEELARGDAVLRTAGPVLGHLLSTRHSSLFSDEIVSRVRGMVGDLARQLLFARATAAGEKDARAHAGHDTPDLAANLLADQRLVLHCHALALEWQLASRLEARSAIDPVLSPLLESLIASDDPTTASMAMAALAAQARFVQFQRRMELPLDELPAEHFHIAITALERECGGDDEAARLAAKSLRDGYDEGASRLGLLARLIHAMGAGALAALSVNHAGAAIFLTALAATTHQQRDLAILSTNERQIVRLALSLRAAGLKPRAIEEQFVHLHPDLNVPQELTALDTAGAHRILGASQLNPGVLR</sequence>